<dbReference type="InterPro" id="IPR019957">
    <property type="entry name" value="ABC_transptr_haem-bd_IsdE"/>
</dbReference>
<keyword evidence="5" id="KW-1003">Cell membrane</keyword>
<dbReference type="AlphaFoldDB" id="A0A0R1YUR2"/>
<accession>A0A0R1YUR2</accession>
<keyword evidence="12" id="KW-0449">Lipoprotein</keyword>
<dbReference type="PROSITE" id="PS50983">
    <property type="entry name" value="FE_B12_PBP"/>
    <property type="match status" value="1"/>
</dbReference>
<dbReference type="GO" id="GO:0015886">
    <property type="term" value="P:heme transport"/>
    <property type="evidence" value="ECO:0007669"/>
    <property type="project" value="InterPro"/>
</dbReference>
<dbReference type="GO" id="GO:0016020">
    <property type="term" value="C:membrane"/>
    <property type="evidence" value="ECO:0007669"/>
    <property type="project" value="InterPro"/>
</dbReference>
<evidence type="ECO:0000256" key="3">
    <source>
        <dbReference type="ARBA" id="ARBA00015862"/>
    </source>
</evidence>
<dbReference type="SUPFAM" id="SSF53807">
    <property type="entry name" value="Helical backbone' metal receptor"/>
    <property type="match status" value="1"/>
</dbReference>
<dbReference type="PANTHER" id="PTHR30535:SF36">
    <property type="entry name" value="HIGH-AFFINITY HEME UPTAKE SYSTEM PROTEIN ISDE"/>
    <property type="match status" value="1"/>
</dbReference>
<evidence type="ECO:0000313" key="16">
    <source>
        <dbReference type="EMBL" id="KRM46141.1"/>
    </source>
</evidence>
<dbReference type="NCBIfam" id="TIGR03659">
    <property type="entry name" value="IsdE"/>
    <property type="match status" value="1"/>
</dbReference>
<keyword evidence="10" id="KW-0472">Membrane</keyword>
<organism evidence="16 17">
    <name type="scientific">Lentilactobacillus parabuchneri DSM 5707 = NBRC 107865</name>
    <dbReference type="NCBI Taxonomy" id="1423784"/>
    <lineage>
        <taxon>Bacteria</taxon>
        <taxon>Bacillati</taxon>
        <taxon>Bacillota</taxon>
        <taxon>Bacilli</taxon>
        <taxon>Lactobacillales</taxon>
        <taxon>Lactobacillaceae</taxon>
        <taxon>Lentilactobacillus</taxon>
    </lineage>
</organism>
<keyword evidence="6" id="KW-0349">Heme</keyword>
<protein>
    <recommendedName>
        <fullName evidence="3">High-affinity heme uptake system protein IsdE</fullName>
    </recommendedName>
    <alternativeName>
        <fullName evidence="14">Iron-regulated surface determinant protein E</fullName>
    </alternativeName>
    <alternativeName>
        <fullName evidence="13">Staphylococcal iron-regulated protein F</fullName>
    </alternativeName>
</protein>
<dbReference type="EMBL" id="AZGK01000009">
    <property type="protein sequence ID" value="KRM46141.1"/>
    <property type="molecule type" value="Genomic_DNA"/>
</dbReference>
<comment type="caution">
    <text evidence="16">The sequence shown here is derived from an EMBL/GenBank/DDBJ whole genome shotgun (WGS) entry which is preliminary data.</text>
</comment>
<evidence type="ECO:0000256" key="8">
    <source>
        <dbReference type="ARBA" id="ARBA00022729"/>
    </source>
</evidence>
<keyword evidence="4" id="KW-0813">Transport</keyword>
<dbReference type="GO" id="GO:0046872">
    <property type="term" value="F:metal ion binding"/>
    <property type="evidence" value="ECO:0007669"/>
    <property type="project" value="UniProtKB-KW"/>
</dbReference>
<evidence type="ECO:0000256" key="7">
    <source>
        <dbReference type="ARBA" id="ARBA00022723"/>
    </source>
</evidence>
<evidence type="ECO:0000256" key="4">
    <source>
        <dbReference type="ARBA" id="ARBA00022448"/>
    </source>
</evidence>
<keyword evidence="11" id="KW-0564">Palmitate</keyword>
<keyword evidence="9" id="KW-0408">Iron</keyword>
<proteinExistence type="inferred from homology"/>
<comment type="cofactor">
    <cofactor evidence="1">
        <name>heme b</name>
        <dbReference type="ChEBI" id="CHEBI:60344"/>
    </cofactor>
</comment>
<dbReference type="Pfam" id="PF01497">
    <property type="entry name" value="Peripla_BP_2"/>
    <property type="match status" value="1"/>
</dbReference>
<keyword evidence="7" id="KW-0479">Metal-binding</keyword>
<dbReference type="InterPro" id="IPR002491">
    <property type="entry name" value="ABC_transptr_periplasmic_BD"/>
</dbReference>
<dbReference type="GO" id="GO:0071281">
    <property type="term" value="P:cellular response to iron ion"/>
    <property type="evidence" value="ECO:0007669"/>
    <property type="project" value="TreeGrafter"/>
</dbReference>
<comment type="similarity">
    <text evidence="2">Belongs to the bacterial solute-binding protein 8 family.</text>
</comment>
<evidence type="ECO:0000256" key="14">
    <source>
        <dbReference type="ARBA" id="ARBA00031463"/>
    </source>
</evidence>
<reference evidence="16 17" key="1">
    <citation type="journal article" date="2015" name="Genome Announc.">
        <title>Expanding the biotechnology potential of lactobacilli through comparative genomics of 213 strains and associated genera.</title>
        <authorList>
            <person name="Sun Z."/>
            <person name="Harris H.M."/>
            <person name="McCann A."/>
            <person name="Guo C."/>
            <person name="Argimon S."/>
            <person name="Zhang W."/>
            <person name="Yang X."/>
            <person name="Jeffery I.B."/>
            <person name="Cooney J.C."/>
            <person name="Kagawa T.F."/>
            <person name="Liu W."/>
            <person name="Song Y."/>
            <person name="Salvetti E."/>
            <person name="Wrobel A."/>
            <person name="Rasinkangas P."/>
            <person name="Parkhill J."/>
            <person name="Rea M.C."/>
            <person name="O'Sullivan O."/>
            <person name="Ritari J."/>
            <person name="Douillard F.P."/>
            <person name="Paul Ross R."/>
            <person name="Yang R."/>
            <person name="Briner A.E."/>
            <person name="Felis G.E."/>
            <person name="de Vos W.M."/>
            <person name="Barrangou R."/>
            <person name="Klaenhammer T.R."/>
            <person name="Caufield P.W."/>
            <person name="Cui Y."/>
            <person name="Zhang H."/>
            <person name="O'Toole P.W."/>
        </authorList>
    </citation>
    <scope>NUCLEOTIDE SEQUENCE [LARGE SCALE GENOMIC DNA]</scope>
    <source>
        <strain evidence="16 17">DSM 5707</strain>
    </source>
</reference>
<evidence type="ECO:0000256" key="5">
    <source>
        <dbReference type="ARBA" id="ARBA00022475"/>
    </source>
</evidence>
<dbReference type="RefSeq" id="WP_057908971.1">
    <property type="nucleotide sequence ID" value="NZ_AZGK01000009.1"/>
</dbReference>
<evidence type="ECO:0000256" key="1">
    <source>
        <dbReference type="ARBA" id="ARBA00001970"/>
    </source>
</evidence>
<evidence type="ECO:0000256" key="6">
    <source>
        <dbReference type="ARBA" id="ARBA00022617"/>
    </source>
</evidence>
<feature type="domain" description="Fe/B12 periplasmic-binding" evidence="15">
    <location>
        <begin position="39"/>
        <end position="296"/>
    </location>
</feature>
<dbReference type="PANTHER" id="PTHR30535">
    <property type="entry name" value="VITAMIN B12-BINDING PROTEIN"/>
    <property type="match status" value="1"/>
</dbReference>
<keyword evidence="8" id="KW-0732">Signal</keyword>
<name>A0A0R1YUR2_9LACO</name>
<dbReference type="Proteomes" id="UP000051957">
    <property type="component" value="Unassembled WGS sequence"/>
</dbReference>
<evidence type="ECO:0000256" key="9">
    <source>
        <dbReference type="ARBA" id="ARBA00023004"/>
    </source>
</evidence>
<sequence>MKGSRKIAFVVLAAVLVVGALCGIFISQSGAANKPKKPKIVATTFAVVQIADKLDLPLVGVPTTQNKIPARYAHATRVGNPMNPSVEKIAALKPTAVYSVTTLKDQFGKAFKQRHIQPHFLNLTSVASLKRTISSMGTQYHRTRQAKAAVREIDQFENQVKAVAQKHRVKPRVLILMGLPGASYMIATNRSYVGDLVEIAGGNNVFASKTQEFIQPNDEAIKKARPQVILRLAHALPNMVIPQFDSEFKSDPMWKTVPAVKNHRVYNLEEPNFDATANMRAPQALKIVSNWLYPQQGSGQK</sequence>
<evidence type="ECO:0000259" key="15">
    <source>
        <dbReference type="PROSITE" id="PS50983"/>
    </source>
</evidence>
<evidence type="ECO:0000256" key="10">
    <source>
        <dbReference type="ARBA" id="ARBA00023136"/>
    </source>
</evidence>
<dbReference type="GO" id="GO:0020037">
    <property type="term" value="F:heme binding"/>
    <property type="evidence" value="ECO:0007669"/>
    <property type="project" value="InterPro"/>
</dbReference>
<evidence type="ECO:0000256" key="11">
    <source>
        <dbReference type="ARBA" id="ARBA00023139"/>
    </source>
</evidence>
<evidence type="ECO:0000256" key="2">
    <source>
        <dbReference type="ARBA" id="ARBA00008814"/>
    </source>
</evidence>
<evidence type="ECO:0000256" key="13">
    <source>
        <dbReference type="ARBA" id="ARBA00031148"/>
    </source>
</evidence>
<dbReference type="PATRIC" id="fig|1423784.4.peg.2390"/>
<dbReference type="GeneID" id="69803542"/>
<evidence type="ECO:0000313" key="17">
    <source>
        <dbReference type="Proteomes" id="UP000051957"/>
    </source>
</evidence>
<gene>
    <name evidence="16" type="ORF">FC51_GL002345</name>
</gene>
<dbReference type="Gene3D" id="3.40.50.1980">
    <property type="entry name" value="Nitrogenase molybdenum iron protein domain"/>
    <property type="match status" value="2"/>
</dbReference>
<evidence type="ECO:0000256" key="12">
    <source>
        <dbReference type="ARBA" id="ARBA00023288"/>
    </source>
</evidence>
<dbReference type="InterPro" id="IPR050902">
    <property type="entry name" value="ABC_Transporter_SBP"/>
</dbReference>